<proteinExistence type="predicted"/>
<organism evidence="1">
    <name type="scientific">Cladocopium goreaui</name>
    <dbReference type="NCBI Taxonomy" id="2562237"/>
    <lineage>
        <taxon>Eukaryota</taxon>
        <taxon>Sar</taxon>
        <taxon>Alveolata</taxon>
        <taxon>Dinophyceae</taxon>
        <taxon>Suessiales</taxon>
        <taxon>Symbiodiniaceae</taxon>
        <taxon>Cladocopium</taxon>
    </lineage>
</organism>
<comment type="caution">
    <text evidence="1">The sequence shown here is derived from an EMBL/GenBank/DDBJ whole genome shotgun (WGS) entry which is preliminary data.</text>
</comment>
<sequence length="476" mass="53604">MSLERYQEEYAWQSLLQLIRSLPADLEDDKKSELRFDGLSKEFRLSDVYKVFPKLRQRVNQHGGLAKLWNKCHGLSNGGWQEDEAWLKLIDDLKACAEPDLYALSDKQLGNRLSHRLDLGLRLQQFPELRRRIKSEGGLCHIWKAIIAEAGQTGPSPYPCGWPDARQPQADWLPVFLELSGTAFPLSPLDPTQTTWSWTSQGPGGSLFGFEMKSADYHREETPEAYDSYDGTSRTGAQKAGSEVVARRCVRHIWIFAGDEALDSNGPWADALKDWCSKSKCPYMPVALEGKRVLHTAGAVSNILYKIDSCSLLDTDNPFGLDAATLSDADLHLVMSENRWRCFPKSSAEAAHVNRFDNINHTLRMFAVDGKCTRDVYGGTEKLLRRTFKSMHVFGETDWWGEACYLHLDPQIYANYLCKNRTAALTDSRFVEEVWKSLCSRATNGIVVQKSRPDLPELMDSCAAAGETTLVVVLTP</sequence>
<gene>
    <name evidence="1" type="ORF">C1SCF055_LOCUS16169</name>
</gene>
<name>A0A9P1FUM6_9DINO</name>
<evidence type="ECO:0000313" key="1">
    <source>
        <dbReference type="EMBL" id="CAI3989073.1"/>
    </source>
</evidence>
<dbReference type="EMBL" id="CAMXCT010001334">
    <property type="protein sequence ID" value="CAI3989073.1"/>
    <property type="molecule type" value="Genomic_DNA"/>
</dbReference>
<dbReference type="OrthoDB" id="10572529at2759"/>
<dbReference type="EMBL" id="CAMXCT030001334">
    <property type="protein sequence ID" value="CAL4776385.1"/>
    <property type="molecule type" value="Genomic_DNA"/>
</dbReference>
<protein>
    <submittedName>
        <fullName evidence="1">Uncharacterized protein</fullName>
    </submittedName>
</protein>
<evidence type="ECO:0000313" key="2">
    <source>
        <dbReference type="EMBL" id="CAL1142448.1"/>
    </source>
</evidence>
<accession>A0A9P1FUM6</accession>
<evidence type="ECO:0000313" key="3">
    <source>
        <dbReference type="Proteomes" id="UP001152797"/>
    </source>
</evidence>
<reference evidence="2" key="2">
    <citation type="submission" date="2024-04" db="EMBL/GenBank/DDBJ databases">
        <authorList>
            <person name="Chen Y."/>
            <person name="Shah S."/>
            <person name="Dougan E. K."/>
            <person name="Thang M."/>
            <person name="Chan C."/>
        </authorList>
    </citation>
    <scope>NUCLEOTIDE SEQUENCE [LARGE SCALE GENOMIC DNA]</scope>
</reference>
<dbReference type="AlphaFoldDB" id="A0A9P1FUM6"/>
<dbReference type="EMBL" id="CAMXCT020001334">
    <property type="protein sequence ID" value="CAL1142448.1"/>
    <property type="molecule type" value="Genomic_DNA"/>
</dbReference>
<keyword evidence="3" id="KW-1185">Reference proteome</keyword>
<dbReference type="Proteomes" id="UP001152797">
    <property type="component" value="Unassembled WGS sequence"/>
</dbReference>
<reference evidence="1" key="1">
    <citation type="submission" date="2022-10" db="EMBL/GenBank/DDBJ databases">
        <authorList>
            <person name="Chen Y."/>
            <person name="Dougan E. K."/>
            <person name="Chan C."/>
            <person name="Rhodes N."/>
            <person name="Thang M."/>
        </authorList>
    </citation>
    <scope>NUCLEOTIDE SEQUENCE</scope>
</reference>